<dbReference type="Pfam" id="PF09335">
    <property type="entry name" value="VTT_dom"/>
    <property type="match status" value="1"/>
</dbReference>
<feature type="transmembrane region" description="Helical" evidence="6">
    <location>
        <begin position="7"/>
        <end position="26"/>
    </location>
</feature>
<dbReference type="STRING" id="1637975.AN957_16760"/>
<comment type="caution">
    <text evidence="8">The sequence shown here is derived from an EMBL/GenBank/DDBJ whole genome shotgun (WGS) entry which is preliminary data.</text>
</comment>
<dbReference type="PANTHER" id="PTHR12677">
    <property type="entry name" value="GOLGI APPARATUS MEMBRANE PROTEIN TVP38-RELATED"/>
    <property type="match status" value="1"/>
</dbReference>
<evidence type="ECO:0000256" key="3">
    <source>
        <dbReference type="ARBA" id="ARBA00022692"/>
    </source>
</evidence>
<feature type="transmembrane region" description="Helical" evidence="6">
    <location>
        <begin position="84"/>
        <end position="107"/>
    </location>
</feature>
<organism evidence="8 9">
    <name type="scientific">Cytobacillus solani</name>
    <dbReference type="NCBI Taxonomy" id="1637975"/>
    <lineage>
        <taxon>Bacteria</taxon>
        <taxon>Bacillati</taxon>
        <taxon>Bacillota</taxon>
        <taxon>Bacilli</taxon>
        <taxon>Bacillales</taxon>
        <taxon>Bacillaceae</taxon>
        <taxon>Cytobacillus</taxon>
    </lineage>
</organism>
<dbReference type="PATRIC" id="fig|1637975.4.peg.3271"/>
<keyword evidence="2 6" id="KW-1003">Cell membrane</keyword>
<evidence type="ECO:0000256" key="2">
    <source>
        <dbReference type="ARBA" id="ARBA00022475"/>
    </source>
</evidence>
<comment type="similarity">
    <text evidence="6">Belongs to the TVP38/TMEM64 family.</text>
</comment>
<feature type="transmembrane region" description="Helical" evidence="6">
    <location>
        <begin position="189"/>
        <end position="205"/>
    </location>
</feature>
<feature type="transmembrane region" description="Helical" evidence="6">
    <location>
        <begin position="159"/>
        <end position="183"/>
    </location>
</feature>
<dbReference type="Proteomes" id="UP000050996">
    <property type="component" value="Unassembled WGS sequence"/>
</dbReference>
<evidence type="ECO:0000256" key="1">
    <source>
        <dbReference type="ARBA" id="ARBA00004651"/>
    </source>
</evidence>
<evidence type="ECO:0000259" key="7">
    <source>
        <dbReference type="Pfam" id="PF09335"/>
    </source>
</evidence>
<feature type="transmembrane region" description="Helical" evidence="6">
    <location>
        <begin position="127"/>
        <end position="147"/>
    </location>
</feature>
<dbReference type="PANTHER" id="PTHR12677:SF59">
    <property type="entry name" value="GOLGI APPARATUS MEMBRANE PROTEIN TVP38-RELATED"/>
    <property type="match status" value="1"/>
</dbReference>
<evidence type="ECO:0000313" key="9">
    <source>
        <dbReference type="Proteomes" id="UP000050996"/>
    </source>
</evidence>
<protein>
    <recommendedName>
        <fullName evidence="6">TVP38/TMEM64 family membrane protein</fullName>
    </recommendedName>
</protein>
<dbReference type="AlphaFoldDB" id="A0A0Q3VHV1"/>
<accession>A0A0Q3VHV1</accession>
<feature type="domain" description="VTT" evidence="7">
    <location>
        <begin position="71"/>
        <end position="176"/>
    </location>
</feature>
<dbReference type="InterPro" id="IPR032816">
    <property type="entry name" value="VTT_dom"/>
</dbReference>
<keyword evidence="5 6" id="KW-0472">Membrane</keyword>
<keyword evidence="3 6" id="KW-0812">Transmembrane</keyword>
<dbReference type="EMBL" id="LJIX01000006">
    <property type="protein sequence ID" value="KQL20050.1"/>
    <property type="molecule type" value="Genomic_DNA"/>
</dbReference>
<evidence type="ECO:0000256" key="4">
    <source>
        <dbReference type="ARBA" id="ARBA00022989"/>
    </source>
</evidence>
<feature type="transmembrane region" description="Helical" evidence="6">
    <location>
        <begin position="46"/>
        <end position="72"/>
    </location>
</feature>
<evidence type="ECO:0000256" key="6">
    <source>
        <dbReference type="RuleBase" id="RU366058"/>
    </source>
</evidence>
<gene>
    <name evidence="8" type="ORF">AN957_16760</name>
</gene>
<comment type="subcellular location">
    <subcellularLocation>
        <location evidence="1 6">Cell membrane</location>
        <topology evidence="1 6">Multi-pass membrane protein</topology>
    </subcellularLocation>
</comment>
<keyword evidence="4 6" id="KW-1133">Transmembrane helix</keyword>
<name>A0A0Q3VHV1_9BACI</name>
<evidence type="ECO:0000256" key="5">
    <source>
        <dbReference type="ARBA" id="ARBA00023136"/>
    </source>
</evidence>
<evidence type="ECO:0000313" key="8">
    <source>
        <dbReference type="EMBL" id="KQL20050.1"/>
    </source>
</evidence>
<proteinExistence type="inferred from homology"/>
<sequence length="222" mass="25516">MKSLYKIIILLTVLIVAIYFLFHSNLYHVLKSGEIETITTFLGENLYYTLGITFIIMIIQNSFTIIPLILVISLNIALYGLYYGFLWSWITSIISSIFVFLGIRFGFQDWILKKLKPELVNLGEKHGFLYVLQARVIPFIPTSIINITAGLSPIRLKEFITATSIGNFIYFIILSLIPAGLFSGKINEYVLGILAFFFILLFYLIKKFYHKNNRNTAGEKQE</sequence>
<keyword evidence="9" id="KW-1185">Reference proteome</keyword>
<dbReference type="GO" id="GO:0005886">
    <property type="term" value="C:plasma membrane"/>
    <property type="evidence" value="ECO:0007669"/>
    <property type="project" value="UniProtKB-SubCell"/>
</dbReference>
<dbReference type="InterPro" id="IPR015414">
    <property type="entry name" value="TMEM64"/>
</dbReference>
<reference evidence="8 9" key="1">
    <citation type="submission" date="2015-09" db="EMBL/GenBank/DDBJ databases">
        <title>Genome sequencing project for genomic taxonomy and phylogenomics of Bacillus-like bacteria.</title>
        <authorList>
            <person name="Liu B."/>
            <person name="Wang J."/>
            <person name="Zhu Y."/>
            <person name="Liu G."/>
            <person name="Chen Q."/>
            <person name="Chen Z."/>
            <person name="Lan J."/>
            <person name="Che J."/>
            <person name="Ge C."/>
            <person name="Shi H."/>
            <person name="Pan Z."/>
            <person name="Liu X."/>
        </authorList>
    </citation>
    <scope>NUCLEOTIDE SEQUENCE [LARGE SCALE GENOMIC DNA]</scope>
    <source>
        <strain evidence="8 9">FJAT-18043</strain>
    </source>
</reference>